<evidence type="ECO:0000259" key="12">
    <source>
        <dbReference type="Pfam" id="PF26002"/>
    </source>
</evidence>
<gene>
    <name evidence="13" type="ORF">OQ287_00015</name>
</gene>
<dbReference type="InterPro" id="IPR058781">
    <property type="entry name" value="HH_AprE-like"/>
</dbReference>
<dbReference type="InterPro" id="IPR010129">
    <property type="entry name" value="T1SS_HlyD"/>
</dbReference>
<dbReference type="RefSeq" id="WP_265895149.1">
    <property type="nucleotide sequence ID" value="NZ_JAPIVE010000001.1"/>
</dbReference>
<dbReference type="InterPro" id="IPR050739">
    <property type="entry name" value="MFP"/>
</dbReference>
<name>A0AA41ZJ02_9GAMM</name>
<organism evidence="13 14">
    <name type="scientific">Larsenimonas rhizosphaerae</name>
    <dbReference type="NCBI Taxonomy" id="2944682"/>
    <lineage>
        <taxon>Bacteria</taxon>
        <taxon>Pseudomonadati</taxon>
        <taxon>Pseudomonadota</taxon>
        <taxon>Gammaproteobacteria</taxon>
        <taxon>Oceanospirillales</taxon>
        <taxon>Halomonadaceae</taxon>
        <taxon>Larsenimonas</taxon>
    </lineage>
</organism>
<dbReference type="PANTHER" id="PTHR30386:SF26">
    <property type="entry name" value="TRANSPORT PROTEIN COMB"/>
    <property type="match status" value="1"/>
</dbReference>
<proteinExistence type="inferred from homology"/>
<evidence type="ECO:0000313" key="14">
    <source>
        <dbReference type="Proteomes" id="UP001165678"/>
    </source>
</evidence>
<feature type="transmembrane region" description="Helical" evidence="9">
    <location>
        <begin position="34"/>
        <end position="52"/>
    </location>
</feature>
<evidence type="ECO:0000256" key="4">
    <source>
        <dbReference type="ARBA" id="ARBA00022475"/>
    </source>
</evidence>
<dbReference type="Gene3D" id="2.40.30.170">
    <property type="match status" value="1"/>
</dbReference>
<feature type="coiled-coil region" evidence="10">
    <location>
        <begin position="184"/>
        <end position="259"/>
    </location>
</feature>
<dbReference type="PRINTS" id="PR01490">
    <property type="entry name" value="RTXTOXIND"/>
</dbReference>
<evidence type="ECO:0000256" key="5">
    <source>
        <dbReference type="ARBA" id="ARBA00022519"/>
    </source>
</evidence>
<comment type="subcellular location">
    <subcellularLocation>
        <location evidence="1 9">Cell inner membrane</location>
        <topology evidence="1 9">Single-pass membrane protein</topology>
    </subcellularLocation>
</comment>
<evidence type="ECO:0000256" key="6">
    <source>
        <dbReference type="ARBA" id="ARBA00022692"/>
    </source>
</evidence>
<keyword evidence="7 9" id="KW-1133">Transmembrane helix</keyword>
<keyword evidence="8 9" id="KW-0472">Membrane</keyword>
<evidence type="ECO:0000259" key="11">
    <source>
        <dbReference type="Pfam" id="PF25994"/>
    </source>
</evidence>
<dbReference type="InterPro" id="IPR058982">
    <property type="entry name" value="Beta-barrel_AprE"/>
</dbReference>
<dbReference type="EMBL" id="JAPIVE010000001">
    <property type="protein sequence ID" value="MCX2522626.1"/>
    <property type="molecule type" value="Genomic_DNA"/>
</dbReference>
<dbReference type="SUPFAM" id="SSF56954">
    <property type="entry name" value="Outer membrane efflux proteins (OEP)"/>
    <property type="match status" value="1"/>
</dbReference>
<comment type="caution">
    <text evidence="13">The sequence shown here is derived from an EMBL/GenBank/DDBJ whole genome shotgun (WGS) entry which is preliminary data.</text>
</comment>
<keyword evidence="5 9" id="KW-0997">Cell inner membrane</keyword>
<keyword evidence="4 9" id="KW-1003">Cell membrane</keyword>
<dbReference type="GO" id="GO:0015031">
    <property type="term" value="P:protein transport"/>
    <property type="evidence" value="ECO:0007669"/>
    <property type="project" value="InterPro"/>
</dbReference>
<keyword evidence="3 9" id="KW-0813">Transport</keyword>
<evidence type="ECO:0000256" key="9">
    <source>
        <dbReference type="RuleBase" id="RU365093"/>
    </source>
</evidence>
<comment type="similarity">
    <text evidence="2 9">Belongs to the membrane fusion protein (MFP) (TC 8.A.1) family.</text>
</comment>
<dbReference type="NCBIfam" id="TIGR01843">
    <property type="entry name" value="type_I_hlyD"/>
    <property type="match status" value="1"/>
</dbReference>
<keyword evidence="10" id="KW-0175">Coiled coil</keyword>
<dbReference type="Gene3D" id="2.40.50.100">
    <property type="match status" value="1"/>
</dbReference>
<dbReference type="Pfam" id="PF25994">
    <property type="entry name" value="HH_AprE"/>
    <property type="match status" value="1"/>
</dbReference>
<keyword evidence="6 9" id="KW-0812">Transmembrane</keyword>
<evidence type="ECO:0000256" key="10">
    <source>
        <dbReference type="SAM" id="Coils"/>
    </source>
</evidence>
<evidence type="ECO:0000256" key="7">
    <source>
        <dbReference type="ARBA" id="ARBA00022989"/>
    </source>
</evidence>
<protein>
    <recommendedName>
        <fullName evidence="9">Membrane fusion protein (MFP) family protein</fullName>
    </recommendedName>
</protein>
<feature type="domain" description="AprE-like long alpha-helical hairpin" evidence="11">
    <location>
        <begin position="108"/>
        <end position="309"/>
    </location>
</feature>
<keyword evidence="14" id="KW-1185">Reference proteome</keyword>
<dbReference type="GO" id="GO:0005886">
    <property type="term" value="C:plasma membrane"/>
    <property type="evidence" value="ECO:0007669"/>
    <property type="project" value="UniProtKB-SubCell"/>
</dbReference>
<dbReference type="Pfam" id="PF26002">
    <property type="entry name" value="Beta-barrel_AprE"/>
    <property type="match status" value="1"/>
</dbReference>
<accession>A0AA41ZJ02</accession>
<dbReference type="AlphaFoldDB" id="A0AA41ZJ02"/>
<dbReference type="Proteomes" id="UP001165678">
    <property type="component" value="Unassembled WGS sequence"/>
</dbReference>
<evidence type="ECO:0000256" key="3">
    <source>
        <dbReference type="ARBA" id="ARBA00022448"/>
    </source>
</evidence>
<evidence type="ECO:0000313" key="13">
    <source>
        <dbReference type="EMBL" id="MCX2522626.1"/>
    </source>
</evidence>
<evidence type="ECO:0000256" key="1">
    <source>
        <dbReference type="ARBA" id="ARBA00004377"/>
    </source>
</evidence>
<evidence type="ECO:0000256" key="2">
    <source>
        <dbReference type="ARBA" id="ARBA00009477"/>
    </source>
</evidence>
<reference evidence="13" key="1">
    <citation type="submission" date="2022-11" db="EMBL/GenBank/DDBJ databases">
        <title>Larsenimonas rhizosphaerae sp. nov., isolated from a tidal mudflat.</title>
        <authorList>
            <person name="Lee S.D."/>
            <person name="Kim I.S."/>
        </authorList>
    </citation>
    <scope>NUCLEOTIDE SEQUENCE</scope>
    <source>
        <strain evidence="13">GH2-1</strain>
    </source>
</reference>
<feature type="domain" description="AprE-like beta-barrel" evidence="12">
    <location>
        <begin position="351"/>
        <end position="440"/>
    </location>
</feature>
<evidence type="ECO:0000256" key="8">
    <source>
        <dbReference type="ARBA" id="ARBA00023136"/>
    </source>
</evidence>
<dbReference type="PANTHER" id="PTHR30386">
    <property type="entry name" value="MEMBRANE FUSION SUBUNIT OF EMRAB-TOLC MULTIDRUG EFFLUX PUMP"/>
    <property type="match status" value="1"/>
</dbReference>
<sequence>MARNTESVIEREDIHYLDDASAAVLLATPWKSRFLIWLLLAFMGVALGWAALAQVEVVTRGTGEIVPSTRLQTIQNLEGGIIRDLLVSEGDVVDAGQPLARIDDTRAGADLAERESTLSGLHARIAQLEAELASVVITPDAADWQGQVSLELHPLALDDAFRAANPSLSQSASAAYRERIGGLRSQLSQSREQITQRQQELRELDARVASLNRSYQLARQELSITAPLVREGVVSRVDLLQIQRNVNDLRGDLESARLAIPAKQSEFEEAISRRLDVARQFRVKSADALSEARGTLDSQRQGRSSLRDRVDRTLVTSPVHGTVRSINITTIGGVIEPGQSLMEIVPVEDKLLVNARVLPRDIGFLQPGQPATIKLSAYDFTIYGGLNGTVERISPDTVQDEEGNSFYQVRIRTNGNHLGSDADPLPIIPGMQVTADIITGEQTILQYLLKPILRARQGALRER</sequence>